<dbReference type="EMBL" id="CP077073">
    <property type="protein sequence ID" value="QXH35556.1"/>
    <property type="molecule type" value="Genomic_DNA"/>
</dbReference>
<keyword evidence="2" id="KW-1185">Reference proteome</keyword>
<accession>A0ABX8M8Z4</accession>
<dbReference type="Proteomes" id="UP001047646">
    <property type="component" value="Chromosome"/>
</dbReference>
<name>A0ABX8M8Z4_9PSED</name>
<proteinExistence type="predicted"/>
<dbReference type="RefSeq" id="WP_217851049.1">
    <property type="nucleotide sequence ID" value="NZ_CP077073.1"/>
</dbReference>
<reference evidence="1" key="1">
    <citation type="journal article" date="2021" name="Microorganisms">
        <title>The Ever-Expanding Pseudomonas Genus: Description of 43 New Species and Partition of the Pseudomonas putida Group.</title>
        <authorList>
            <person name="Girard L."/>
            <person name="Lood C."/>
            <person name="Hofte M."/>
            <person name="Vandamme P."/>
            <person name="Rokni-Zadeh H."/>
            <person name="van Noort V."/>
            <person name="Lavigne R."/>
            <person name="De Mot R."/>
        </authorList>
    </citation>
    <scope>NUCLEOTIDE SEQUENCE</scope>
    <source>
        <strain evidence="1">COW39</strain>
    </source>
</reference>
<organism evidence="1 2">
    <name type="scientific">Pseudomonas muyukensis</name>
    <dbReference type="NCBI Taxonomy" id="2842357"/>
    <lineage>
        <taxon>Bacteria</taxon>
        <taxon>Pseudomonadati</taxon>
        <taxon>Pseudomonadota</taxon>
        <taxon>Gammaproteobacteria</taxon>
        <taxon>Pseudomonadales</taxon>
        <taxon>Pseudomonadaceae</taxon>
        <taxon>Pseudomonas</taxon>
    </lineage>
</organism>
<evidence type="ECO:0000313" key="2">
    <source>
        <dbReference type="Proteomes" id="UP001047646"/>
    </source>
</evidence>
<sequence>MSQSTELTGGAGFVYESHVAAYFMSALLAETVRPPLQSKIKSVRLQQAALGAPLDDVVIELDTSIQMKAHFQVKRHLIISASKTNEDFKEVVVNSWKTYIISKNENRNDTYGALTDEIASSSLRNVQTVCESARSSESSESFWAIEAQASVKFREFIDVLCKILDSAQIQATPHELYEFLQGFYIESLRVMTSGAPLLTSAINELKTVLRAEHRATDLWEALKGIAREGAGQAATYNKRSLQRKLVLFSFKDIAAQQEVKAIAERSGSGASGATPITCSLAFSHVGIEQSDVAVTALIVTDEPEELSDQIQSWKEQVARSALIPDENRSEIVREPLKNIVAQPVLAYVLLQNLAVADFSAYIYYAKKTNIEKWDEARYELEFKTLPLLHRLSSKREMICEIYTAEANAKRFSEAAIRLVSKNYHREIESPILKASFGKISAIKELADVIAKITASFIAGDQVAVGQIGYIKTRIRYGENVATREKHLRDRNPLA</sequence>
<gene>
    <name evidence="1" type="ORF">KSS95_01645</name>
</gene>
<protein>
    <submittedName>
        <fullName evidence="1">Uncharacterized protein</fullName>
    </submittedName>
</protein>
<evidence type="ECO:0000313" key="1">
    <source>
        <dbReference type="EMBL" id="QXH35556.1"/>
    </source>
</evidence>